<keyword evidence="3" id="KW-1185">Reference proteome</keyword>
<reference evidence="3" key="1">
    <citation type="journal article" date="2013" name="Proc. Natl. Acad. Sci. U.S.A.">
        <title>Improving the coverage of the cyanobacterial phylum using diversity-driven genome sequencing.</title>
        <authorList>
            <person name="Shih P.M."/>
            <person name="Wu D."/>
            <person name="Latifi A."/>
            <person name="Axen S.D."/>
            <person name="Fewer D.P."/>
            <person name="Talla E."/>
            <person name="Calteau A."/>
            <person name="Cai F."/>
            <person name="Tandeau de Marsac N."/>
            <person name="Rippka R."/>
            <person name="Herdman M."/>
            <person name="Sivonen K."/>
            <person name="Coursin T."/>
            <person name="Laurent T."/>
            <person name="Goodwin L."/>
            <person name="Nolan M."/>
            <person name="Davenport K.W."/>
            <person name="Han C.S."/>
            <person name="Rubin E.M."/>
            <person name="Eisen J.A."/>
            <person name="Woyke T."/>
            <person name="Gugger M."/>
            <person name="Kerfeld C.A."/>
        </authorList>
    </citation>
    <scope>NUCLEOTIDE SEQUENCE [LARGE SCALE GENOMIC DNA]</scope>
    <source>
        <strain evidence="3">ATCC 29371 / PCC 7437</strain>
    </source>
</reference>
<evidence type="ECO:0000259" key="1">
    <source>
        <dbReference type="Pfam" id="PF04187"/>
    </source>
</evidence>
<dbReference type="HOGENOM" id="CLU_035488_2_1_3"/>
<evidence type="ECO:0000313" key="2">
    <source>
        <dbReference type="EMBL" id="AFZ35632.1"/>
    </source>
</evidence>
<dbReference type="AlphaFoldDB" id="K9XVE4"/>
<dbReference type="SUPFAM" id="SSF159501">
    <property type="entry name" value="EreA/ChaN-like"/>
    <property type="match status" value="1"/>
</dbReference>
<protein>
    <recommendedName>
        <fullName evidence="1">Haem-binding uptake Tiki superfamily ChaN domain-containing protein</fullName>
    </recommendedName>
</protein>
<dbReference type="RefSeq" id="WP_015193300.1">
    <property type="nucleotide sequence ID" value="NC_019748.1"/>
</dbReference>
<sequence length="280" mass="31990">MIIKPLIKLCALSLGLVLCWSFPINLIQPAIASEKQAIVTKKDILAQLAQADVVYLGENHDSLAEHQAQLEIITALYQQNQRIAIALEMFQRPFQPVLDRYLAGEISETQLREETEYDQRWGFDWEYYAPILRFAKRHNLPIIALNTPTEITRKVASQGLESLSGEDFRYIPPVAEIDLDNQAYRQMLQNIYSNHAHNGHGNSDGFDNFFAAQVLWDETMADAIAQFYQANPNYQIIVLAGQGHIVHGYGIPERVQRRIKNKSFVQRSQLLEELVNNTLP</sequence>
<dbReference type="EMBL" id="CP003653">
    <property type="protein sequence ID" value="AFZ35632.1"/>
    <property type="molecule type" value="Genomic_DNA"/>
</dbReference>
<name>K9XVE4_STAC7</name>
<gene>
    <name evidence="2" type="ordered locus">Sta7437_2081</name>
</gene>
<evidence type="ECO:0000313" key="3">
    <source>
        <dbReference type="Proteomes" id="UP000010473"/>
    </source>
</evidence>
<organism evidence="2 3">
    <name type="scientific">Stanieria cyanosphaera (strain ATCC 29371 / PCC 7437)</name>
    <dbReference type="NCBI Taxonomy" id="111780"/>
    <lineage>
        <taxon>Bacteria</taxon>
        <taxon>Bacillati</taxon>
        <taxon>Cyanobacteriota</taxon>
        <taxon>Cyanophyceae</taxon>
        <taxon>Pleurocapsales</taxon>
        <taxon>Dermocarpellaceae</taxon>
        <taxon>Stanieria</taxon>
    </lineage>
</organism>
<accession>K9XVE4</accession>
<feature type="domain" description="Haem-binding uptake Tiki superfamily ChaN" evidence="1">
    <location>
        <begin position="45"/>
        <end position="255"/>
    </location>
</feature>
<dbReference type="Gene3D" id="3.40.50.11550">
    <property type="match status" value="1"/>
</dbReference>
<dbReference type="Proteomes" id="UP000010473">
    <property type="component" value="Chromosome"/>
</dbReference>
<proteinExistence type="predicted"/>
<dbReference type="OrthoDB" id="9795827at2"/>
<dbReference type="eggNOG" id="COG3016">
    <property type="taxonomic scope" value="Bacteria"/>
</dbReference>
<dbReference type="KEGG" id="scs:Sta7437_2081"/>
<dbReference type="PATRIC" id="fig|111780.3.peg.2173"/>
<dbReference type="CDD" id="cd14727">
    <property type="entry name" value="ChanN-like"/>
    <property type="match status" value="1"/>
</dbReference>
<dbReference type="Pfam" id="PF04187">
    <property type="entry name" value="Cofac_haem_bdg"/>
    <property type="match status" value="1"/>
</dbReference>
<dbReference type="STRING" id="111780.Sta7437_2081"/>
<dbReference type="InterPro" id="IPR007314">
    <property type="entry name" value="Cofac_haem-bd_dom"/>
</dbReference>